<evidence type="ECO:0000256" key="5">
    <source>
        <dbReference type="ARBA" id="ARBA00023054"/>
    </source>
</evidence>
<evidence type="ECO:0000256" key="11">
    <source>
        <dbReference type="SAM" id="MobiDB-lite"/>
    </source>
</evidence>
<dbReference type="GO" id="GO:0048731">
    <property type="term" value="P:system development"/>
    <property type="evidence" value="ECO:0007669"/>
    <property type="project" value="UniProtKB-ARBA"/>
</dbReference>
<keyword evidence="5 10" id="KW-0175">Coiled coil</keyword>
<dbReference type="GO" id="GO:0060271">
    <property type="term" value="P:cilium assembly"/>
    <property type="evidence" value="ECO:0007669"/>
    <property type="project" value="TreeGrafter"/>
</dbReference>
<dbReference type="InterPro" id="IPR041476">
    <property type="entry name" value="TRAF3IP1_C"/>
</dbReference>
<feature type="compositionally biased region" description="Basic and acidic residues" evidence="11">
    <location>
        <begin position="140"/>
        <end position="201"/>
    </location>
</feature>
<feature type="region of interest" description="Disordered" evidence="11">
    <location>
        <begin position="123"/>
        <end position="290"/>
    </location>
</feature>
<evidence type="ECO:0000256" key="4">
    <source>
        <dbReference type="ARBA" id="ARBA00022794"/>
    </source>
</evidence>
<feature type="coiled-coil region" evidence="10">
    <location>
        <begin position="377"/>
        <end position="471"/>
    </location>
</feature>
<keyword evidence="14" id="KW-1185">Reference proteome</keyword>
<dbReference type="GO" id="GO:0005930">
    <property type="term" value="C:axoneme"/>
    <property type="evidence" value="ECO:0007669"/>
    <property type="project" value="UniProtKB-SubCell"/>
</dbReference>
<keyword evidence="4" id="KW-0970">Cilium biogenesis/degradation</keyword>
<name>A0A915PXM5_9BILA</name>
<accession>A0A915PXM5</accession>
<keyword evidence="6" id="KW-0206">Cytoskeleton</keyword>
<dbReference type="GO" id="GO:0036064">
    <property type="term" value="C:ciliary basal body"/>
    <property type="evidence" value="ECO:0007669"/>
    <property type="project" value="TreeGrafter"/>
</dbReference>
<dbReference type="Gene3D" id="1.10.418.50">
    <property type="entry name" value="Microtubule-binding protein MIP-T3"/>
    <property type="match status" value="1"/>
</dbReference>
<protein>
    <recommendedName>
        <fullName evidence="9">TRAF3-interacting protein 1</fullName>
    </recommendedName>
</protein>
<evidence type="ECO:0000259" key="12">
    <source>
        <dbReference type="Pfam" id="PF10243"/>
    </source>
</evidence>
<reference evidence="15" key="1">
    <citation type="submission" date="2022-11" db="UniProtKB">
        <authorList>
            <consortium name="WormBaseParasite"/>
        </authorList>
    </citation>
    <scope>IDENTIFICATION</scope>
</reference>
<keyword evidence="3" id="KW-0963">Cytoplasm</keyword>
<dbReference type="WBParaSite" id="sdigi.contig337.g7548.t1">
    <property type="protein sequence ID" value="sdigi.contig337.g7548.t1"/>
    <property type="gene ID" value="sdigi.contig337.g7548"/>
</dbReference>
<dbReference type="Pfam" id="PF10243">
    <property type="entry name" value="MIP-T3"/>
    <property type="match status" value="1"/>
</dbReference>
<feature type="domain" description="TRAF3-interacting protein 1 N-terminal" evidence="12">
    <location>
        <begin position="5"/>
        <end position="114"/>
    </location>
</feature>
<evidence type="ECO:0000256" key="10">
    <source>
        <dbReference type="SAM" id="Coils"/>
    </source>
</evidence>
<evidence type="ECO:0000256" key="8">
    <source>
        <dbReference type="ARBA" id="ARBA00043971"/>
    </source>
</evidence>
<dbReference type="GO" id="GO:0048513">
    <property type="term" value="P:animal organ development"/>
    <property type="evidence" value="ECO:0007669"/>
    <property type="project" value="UniProtKB-ARBA"/>
</dbReference>
<dbReference type="FunFam" id="1.10.418.50:FF:000001">
    <property type="entry name" value="TRAF3-interacting protein 1 isoform X1"/>
    <property type="match status" value="1"/>
</dbReference>
<comment type="similarity">
    <text evidence="8">Belongs to the TRAF3IP1 family.</text>
</comment>
<dbReference type="PANTHER" id="PTHR31363">
    <property type="entry name" value="TRAF3-INTERACTING PROTEIN 1"/>
    <property type="match status" value="1"/>
</dbReference>
<dbReference type="Pfam" id="PF17749">
    <property type="entry name" value="MIP-T3_C"/>
    <property type="match status" value="1"/>
</dbReference>
<evidence type="ECO:0000313" key="15">
    <source>
        <dbReference type="WBParaSite" id="sdigi.contig337.g7548.t1"/>
    </source>
</evidence>
<dbReference type="InterPro" id="IPR018799">
    <property type="entry name" value="TRAF3IP1"/>
</dbReference>
<feature type="domain" description="TRAF3-interacting protein 1 C-terminal" evidence="13">
    <location>
        <begin position="339"/>
        <end position="486"/>
    </location>
</feature>
<dbReference type="InterPro" id="IPR042576">
    <property type="entry name" value="TRAF3IP1_N_sf"/>
</dbReference>
<dbReference type="GO" id="GO:0008017">
    <property type="term" value="F:microtubule binding"/>
    <property type="evidence" value="ECO:0007669"/>
    <property type="project" value="InterPro"/>
</dbReference>
<feature type="compositionally biased region" description="Basic and acidic residues" evidence="11">
    <location>
        <begin position="211"/>
        <end position="222"/>
    </location>
</feature>
<dbReference type="InterPro" id="IPR040468">
    <property type="entry name" value="TRAF3IP1_N"/>
</dbReference>
<evidence type="ECO:0000313" key="14">
    <source>
        <dbReference type="Proteomes" id="UP000887581"/>
    </source>
</evidence>
<evidence type="ECO:0000256" key="6">
    <source>
        <dbReference type="ARBA" id="ARBA00023212"/>
    </source>
</evidence>
<evidence type="ECO:0000256" key="1">
    <source>
        <dbReference type="ARBA" id="ARBA00004120"/>
    </source>
</evidence>
<evidence type="ECO:0000256" key="9">
    <source>
        <dbReference type="ARBA" id="ARBA00070492"/>
    </source>
</evidence>
<evidence type="ECO:0000256" key="3">
    <source>
        <dbReference type="ARBA" id="ARBA00022490"/>
    </source>
</evidence>
<evidence type="ECO:0000256" key="2">
    <source>
        <dbReference type="ARBA" id="ARBA00004430"/>
    </source>
</evidence>
<dbReference type="Proteomes" id="UP000887581">
    <property type="component" value="Unplaced"/>
</dbReference>
<comment type="subcellular location">
    <subcellularLocation>
        <location evidence="2">Cytoplasm</location>
        <location evidence="2">Cytoskeleton</location>
        <location evidence="2">Cilium axoneme</location>
    </subcellularLocation>
    <subcellularLocation>
        <location evidence="1">Cytoplasm</location>
        <location evidence="1">Cytoskeleton</location>
        <location evidence="1">Cilium basal body</location>
    </subcellularLocation>
</comment>
<dbReference type="PANTHER" id="PTHR31363:SF0">
    <property type="entry name" value="TRAF3-INTERACTING PROTEIN 1"/>
    <property type="match status" value="1"/>
</dbReference>
<organism evidence="14 15">
    <name type="scientific">Setaria digitata</name>
    <dbReference type="NCBI Taxonomy" id="48799"/>
    <lineage>
        <taxon>Eukaryota</taxon>
        <taxon>Metazoa</taxon>
        <taxon>Ecdysozoa</taxon>
        <taxon>Nematoda</taxon>
        <taxon>Chromadorea</taxon>
        <taxon>Rhabditida</taxon>
        <taxon>Spirurina</taxon>
        <taxon>Spiruromorpha</taxon>
        <taxon>Filarioidea</taxon>
        <taxon>Setariidae</taxon>
        <taxon>Setaria</taxon>
    </lineage>
</organism>
<keyword evidence="7" id="KW-0966">Cell projection</keyword>
<evidence type="ECO:0000259" key="13">
    <source>
        <dbReference type="Pfam" id="PF17749"/>
    </source>
</evidence>
<dbReference type="AlphaFoldDB" id="A0A915PXM5"/>
<dbReference type="GO" id="GO:0042073">
    <property type="term" value="P:intraciliary transport"/>
    <property type="evidence" value="ECO:0007669"/>
    <property type="project" value="TreeGrafter"/>
</dbReference>
<sequence length="486" mass="55170">MPKMYVDKTKELFADLIQRPPLTDQLLQRPPFRFLHDVVKATIQNTGFLMDKFTSEQMDASNITDKTAKTIFLKTLIKALNDDGSLKDVKASKIIAGKEPEMTNLMLQKLAIDAAKFRNSKVNVKEEKKEKKVHKKERSSKKMERRNSSNEGKKKEKEERHSSKGKEKKNKGSEIKSKIIKQTDDSSGGRRGSIDEGHFEGAEPEALSAKMEQKIQEVHTDQEASGTAKTEDSGIAENASSETEQPLLSPVLKEQIRLSTSSGRPRTSAGRLGTAAARPPPPKLKKKQVAEIERKPEHNTRKTNGVIVDERKESDEYFIVEVEPSYDQTDQANAGELNAEEHGGLVRKILETKKELEEKISKEAYNTTTSVFDKNDQARSQEKLANLQRIMQQITQTTHLLARLLDNTQEDAENMFKEMEEWRSESTKNLRELRERKANVEGSSENLLLRLNQLDEQIKEVKRAIVQTKANVIANEEKIRLLINNI</sequence>
<proteinExistence type="inferred from homology"/>
<evidence type="ECO:0000256" key="7">
    <source>
        <dbReference type="ARBA" id="ARBA00023273"/>
    </source>
</evidence>
<dbReference type="GO" id="GO:0030992">
    <property type="term" value="C:intraciliary transport particle B"/>
    <property type="evidence" value="ECO:0007669"/>
    <property type="project" value="TreeGrafter"/>
</dbReference>
<dbReference type="GO" id="GO:0070507">
    <property type="term" value="P:regulation of microtubule cytoskeleton organization"/>
    <property type="evidence" value="ECO:0007669"/>
    <property type="project" value="TreeGrafter"/>
</dbReference>